<reference evidence="2" key="1">
    <citation type="submission" date="2021-07" db="EMBL/GenBank/DDBJ databases">
        <authorList>
            <person name="Durling M."/>
        </authorList>
    </citation>
    <scope>NUCLEOTIDE SEQUENCE</scope>
</reference>
<keyword evidence="3" id="KW-1185">Reference proteome</keyword>
<dbReference type="AlphaFoldDB" id="A0A9N9LBX4"/>
<feature type="signal peptide" evidence="1">
    <location>
        <begin position="1"/>
        <end position="18"/>
    </location>
</feature>
<proteinExistence type="predicted"/>
<evidence type="ECO:0000256" key="1">
    <source>
        <dbReference type="SAM" id="SignalP"/>
    </source>
</evidence>
<dbReference type="Proteomes" id="UP000696280">
    <property type="component" value="Unassembled WGS sequence"/>
</dbReference>
<accession>A0A9N9LBX4</accession>
<comment type="caution">
    <text evidence="2">The sequence shown here is derived from an EMBL/GenBank/DDBJ whole genome shotgun (WGS) entry which is preliminary data.</text>
</comment>
<keyword evidence="1" id="KW-0732">Signal</keyword>
<dbReference type="EMBL" id="CAJVRL010000101">
    <property type="protein sequence ID" value="CAG8960627.1"/>
    <property type="molecule type" value="Genomic_DNA"/>
</dbReference>
<organism evidence="2 3">
    <name type="scientific">Hymenoscyphus fraxineus</name>
    <dbReference type="NCBI Taxonomy" id="746836"/>
    <lineage>
        <taxon>Eukaryota</taxon>
        <taxon>Fungi</taxon>
        <taxon>Dikarya</taxon>
        <taxon>Ascomycota</taxon>
        <taxon>Pezizomycotina</taxon>
        <taxon>Leotiomycetes</taxon>
        <taxon>Helotiales</taxon>
        <taxon>Helotiaceae</taxon>
        <taxon>Hymenoscyphus</taxon>
    </lineage>
</organism>
<gene>
    <name evidence="2" type="ORF">HYFRA_00013505</name>
</gene>
<protein>
    <submittedName>
        <fullName evidence="2">Uncharacterized protein</fullName>
    </submittedName>
</protein>
<feature type="chain" id="PRO_5040339575" evidence="1">
    <location>
        <begin position="19"/>
        <end position="68"/>
    </location>
</feature>
<evidence type="ECO:0000313" key="3">
    <source>
        <dbReference type="Proteomes" id="UP000696280"/>
    </source>
</evidence>
<evidence type="ECO:0000313" key="2">
    <source>
        <dbReference type="EMBL" id="CAG8960627.1"/>
    </source>
</evidence>
<name>A0A9N9LBX4_9HELO</name>
<sequence>MKLTLPFTLLTILTTASAAVGNTGTLVERQGAPACASLNQNCGGSFVQCCNGFRCVARGGGRPDICVR</sequence>